<sequence length="307" mass="35017">MNTPLVSVIVPVYNVEKTLARCLESICGQSYQNLEIIVVNDGSPDGSLAICEQFRAKDPRVVVISKENEGLSLTRNAGMRAAHGKYLQFVDSDDYIEPTFTARMVEAAEKNYADLVIAPYWMVIPLASSKSGRRTEKLLAQLGVQTDTAEPEVSVYSFLPAGNYGQKEFMQEYMKKPSSFYFNVVWNKLYRRSLLMNAGLWFTREVYNEDQLFNVRYFRLAKAYTALADPGYYYIQNPQSLLHTNADLGKVVNSRLQMFPHYKQMLSELGIARGNQLRLYHTLIAQSERFMPAGPVQTLLKRRTQSK</sequence>
<gene>
    <name evidence="4" type="primary">kfoC_3</name>
    <name evidence="4" type="ORF">ERS852582_01854</name>
</gene>
<feature type="domain" description="Glycosyltransferase 2-like" evidence="3">
    <location>
        <begin position="7"/>
        <end position="120"/>
    </location>
</feature>
<dbReference type="Pfam" id="PF00535">
    <property type="entry name" value="Glycos_transf_2"/>
    <property type="match status" value="1"/>
</dbReference>
<reference evidence="4 5" key="1">
    <citation type="submission" date="2015-09" db="EMBL/GenBank/DDBJ databases">
        <authorList>
            <consortium name="Pathogen Informatics"/>
        </authorList>
    </citation>
    <scope>NUCLEOTIDE SEQUENCE [LARGE SCALE GENOMIC DNA]</scope>
    <source>
        <strain evidence="4 5">2789STDY5834970</strain>
    </source>
</reference>
<dbReference type="PANTHER" id="PTHR22916:SF51">
    <property type="entry name" value="GLYCOSYLTRANSFERASE EPSH-RELATED"/>
    <property type="match status" value="1"/>
</dbReference>
<dbReference type="GO" id="GO:0016757">
    <property type="term" value="F:glycosyltransferase activity"/>
    <property type="evidence" value="ECO:0007669"/>
    <property type="project" value="UniProtKB-KW"/>
</dbReference>
<keyword evidence="1" id="KW-0328">Glycosyltransferase</keyword>
<evidence type="ECO:0000256" key="2">
    <source>
        <dbReference type="ARBA" id="ARBA00022679"/>
    </source>
</evidence>
<dbReference type="AlphaFoldDB" id="A0A173U2A5"/>
<name>A0A173U2A5_9FIRM</name>
<evidence type="ECO:0000313" key="5">
    <source>
        <dbReference type="Proteomes" id="UP000095649"/>
    </source>
</evidence>
<dbReference type="Proteomes" id="UP000095649">
    <property type="component" value="Unassembled WGS sequence"/>
</dbReference>
<evidence type="ECO:0000256" key="1">
    <source>
        <dbReference type="ARBA" id="ARBA00022676"/>
    </source>
</evidence>
<dbReference type="SUPFAM" id="SSF53448">
    <property type="entry name" value="Nucleotide-diphospho-sugar transferases"/>
    <property type="match status" value="1"/>
</dbReference>
<protein>
    <submittedName>
        <fullName evidence="4">Chondroitin polymerase</fullName>
    </submittedName>
</protein>
<dbReference type="RefSeq" id="WP_055186287.1">
    <property type="nucleotide sequence ID" value="NZ_CYXN01000015.1"/>
</dbReference>
<dbReference type="InterPro" id="IPR029044">
    <property type="entry name" value="Nucleotide-diphossugar_trans"/>
</dbReference>
<dbReference type="OrthoDB" id="1640114at2"/>
<keyword evidence="2" id="KW-0808">Transferase</keyword>
<dbReference type="EMBL" id="CYXN01000015">
    <property type="protein sequence ID" value="CUN08610.1"/>
    <property type="molecule type" value="Genomic_DNA"/>
</dbReference>
<organism evidence="4 5">
    <name type="scientific">Faecalibacterium prausnitzii</name>
    <dbReference type="NCBI Taxonomy" id="853"/>
    <lineage>
        <taxon>Bacteria</taxon>
        <taxon>Bacillati</taxon>
        <taxon>Bacillota</taxon>
        <taxon>Clostridia</taxon>
        <taxon>Eubacteriales</taxon>
        <taxon>Oscillospiraceae</taxon>
        <taxon>Faecalibacterium</taxon>
    </lineage>
</organism>
<proteinExistence type="predicted"/>
<evidence type="ECO:0000259" key="3">
    <source>
        <dbReference type="Pfam" id="PF00535"/>
    </source>
</evidence>
<dbReference type="PANTHER" id="PTHR22916">
    <property type="entry name" value="GLYCOSYLTRANSFERASE"/>
    <property type="match status" value="1"/>
</dbReference>
<evidence type="ECO:0000313" key="4">
    <source>
        <dbReference type="EMBL" id="CUN08610.1"/>
    </source>
</evidence>
<dbReference type="InterPro" id="IPR001173">
    <property type="entry name" value="Glyco_trans_2-like"/>
</dbReference>
<dbReference type="CDD" id="cd00761">
    <property type="entry name" value="Glyco_tranf_GTA_type"/>
    <property type="match status" value="1"/>
</dbReference>
<dbReference type="Gene3D" id="3.90.550.10">
    <property type="entry name" value="Spore Coat Polysaccharide Biosynthesis Protein SpsA, Chain A"/>
    <property type="match status" value="1"/>
</dbReference>
<accession>A0A173U2A5</accession>